<dbReference type="InterPro" id="IPR011009">
    <property type="entry name" value="Kinase-like_dom_sf"/>
</dbReference>
<feature type="region of interest" description="Disordered" evidence="1">
    <location>
        <begin position="80"/>
        <end position="102"/>
    </location>
</feature>
<feature type="compositionally biased region" description="Polar residues" evidence="1">
    <location>
        <begin position="283"/>
        <end position="309"/>
    </location>
</feature>
<dbReference type="Gene3D" id="1.10.510.10">
    <property type="entry name" value="Transferase(Phosphotransferase) domain 1"/>
    <property type="match status" value="1"/>
</dbReference>
<dbReference type="SUPFAM" id="SSF56112">
    <property type="entry name" value="Protein kinase-like (PK-like)"/>
    <property type="match status" value="1"/>
</dbReference>
<feature type="compositionally biased region" description="Low complexity" evidence="1">
    <location>
        <begin position="353"/>
        <end position="367"/>
    </location>
</feature>
<evidence type="ECO:0000256" key="1">
    <source>
        <dbReference type="SAM" id="MobiDB-lite"/>
    </source>
</evidence>
<comment type="caution">
    <text evidence="2">The sequence shown here is derived from an EMBL/GenBank/DDBJ whole genome shotgun (WGS) entry which is preliminary data.</text>
</comment>
<evidence type="ECO:0000313" key="3">
    <source>
        <dbReference type="Proteomes" id="UP000319663"/>
    </source>
</evidence>
<reference evidence="2 3" key="1">
    <citation type="submission" date="2019-06" db="EMBL/GenBank/DDBJ databases">
        <title>Wine fermentation using esterase from Monascus purpureus.</title>
        <authorList>
            <person name="Geng C."/>
            <person name="Zhang Y."/>
        </authorList>
    </citation>
    <scope>NUCLEOTIDE SEQUENCE [LARGE SCALE GENOMIC DNA]</scope>
    <source>
        <strain evidence="2">HQ1</strain>
    </source>
</reference>
<dbReference type="InterPro" id="IPR052396">
    <property type="entry name" value="Meiotic_Drive_Suppr_Kinase"/>
</dbReference>
<dbReference type="PANTHER" id="PTHR37171">
    <property type="entry name" value="SERINE/THREONINE-PROTEIN KINASE YRZF-RELATED"/>
    <property type="match status" value="1"/>
</dbReference>
<proteinExistence type="predicted"/>
<accession>A0A507QT11</accession>
<feature type="region of interest" description="Disordered" evidence="1">
    <location>
        <begin position="275"/>
        <end position="378"/>
    </location>
</feature>
<sequence>MPTTGAPRLFASLAELQGLGRRLSRRVLRSEKGLESYERFAVEDHVHDIIAELCKIPDAQERFRLGDGIMFDDHANTLEERNEFEDDDAEAIDTSSTRRPRPDQFCIHQVDGTTNTLLTTVEYKPPHKLSIENLRVGLRPMEFWEEVVHRNTIPTDRDEKLRYNAERLTGSVLVQEYHVMIQEGLEYSYITNGVGLVLLHVPYDDPSTLYYYLCEPNMDVNMEDPDVFQQPKTAVARMLCLCLMSFHSSIRSLAWRNAARSDLDMWETSLDYERSRIPEEELQQTPPNSDYPSSECTDSDYLPSSPSQGTGQGRRMPTRSQANCSCMDQREHMDSSDSDSGPAATQGQKRRFSQVMSSSLSQHSSVHPADSPSPSNGQYQHTARFCTQRCLLGLQHGDLFDERCPNVNHHRLGQNGDRHCIDTKKLVRLLKKQLDQDLDHNCTPFGTCGSYGAPFKITCAEYGYTVVGKGTTSRLWKTVSREAEIYQVLRKVQGSAVPVFLGMIDLELVYFLHGAGEIRHMLLMAWGGESIGTMEETLSHEIRRSRREIRKSGVVHQDLRLENMLWNGELGRVLIIDFHRSRLDHRPAAERVRSSKRSLNIREGWSKRSRLLST</sequence>
<evidence type="ECO:0008006" key="4">
    <source>
        <dbReference type="Google" id="ProtNLM"/>
    </source>
</evidence>
<dbReference type="Proteomes" id="UP000319663">
    <property type="component" value="Unassembled WGS sequence"/>
</dbReference>
<keyword evidence="3" id="KW-1185">Reference proteome</keyword>
<evidence type="ECO:0000313" key="2">
    <source>
        <dbReference type="EMBL" id="TQB70375.1"/>
    </source>
</evidence>
<dbReference type="EMBL" id="VIFY01000110">
    <property type="protein sequence ID" value="TQB70375.1"/>
    <property type="molecule type" value="Genomic_DNA"/>
</dbReference>
<dbReference type="STRING" id="5098.A0A507QT11"/>
<dbReference type="PANTHER" id="PTHR37171:SF1">
    <property type="entry name" value="SERINE_THREONINE-PROTEIN KINASE YRZF-RELATED"/>
    <property type="match status" value="1"/>
</dbReference>
<name>A0A507QT11_MONPU</name>
<feature type="compositionally biased region" description="Acidic residues" evidence="1">
    <location>
        <begin position="82"/>
        <end position="91"/>
    </location>
</feature>
<protein>
    <recommendedName>
        <fullName evidence="4">Protein kinase domain-containing protein</fullName>
    </recommendedName>
</protein>
<gene>
    <name evidence="2" type="ORF">MPDQ_000589</name>
</gene>
<organism evidence="2 3">
    <name type="scientific">Monascus purpureus</name>
    <name type="common">Red mold</name>
    <name type="synonym">Monascus anka</name>
    <dbReference type="NCBI Taxonomy" id="5098"/>
    <lineage>
        <taxon>Eukaryota</taxon>
        <taxon>Fungi</taxon>
        <taxon>Dikarya</taxon>
        <taxon>Ascomycota</taxon>
        <taxon>Pezizomycotina</taxon>
        <taxon>Eurotiomycetes</taxon>
        <taxon>Eurotiomycetidae</taxon>
        <taxon>Eurotiales</taxon>
        <taxon>Aspergillaceae</taxon>
        <taxon>Monascus</taxon>
    </lineage>
</organism>
<dbReference type="AlphaFoldDB" id="A0A507QT11"/>